<evidence type="ECO:0000313" key="3">
    <source>
        <dbReference type="Proteomes" id="UP001165492"/>
    </source>
</evidence>
<keyword evidence="2" id="KW-0413">Isomerase</keyword>
<accession>A0ABS8HUX9</accession>
<dbReference type="GO" id="GO:0016853">
    <property type="term" value="F:isomerase activity"/>
    <property type="evidence" value="ECO:0007669"/>
    <property type="project" value="UniProtKB-KW"/>
</dbReference>
<dbReference type="RefSeq" id="WP_229536046.1">
    <property type="nucleotide sequence ID" value="NZ_JAJHJB010000025.1"/>
</dbReference>
<dbReference type="InterPro" id="IPR013022">
    <property type="entry name" value="Xyl_isomerase-like_TIM-brl"/>
</dbReference>
<comment type="caution">
    <text evidence="2">The sequence shown here is derived from an EMBL/GenBank/DDBJ whole genome shotgun (WGS) entry which is preliminary data.</text>
</comment>
<reference evidence="2" key="1">
    <citation type="submission" date="2021-11" db="EMBL/GenBank/DDBJ databases">
        <title>Description of a new species Pelosinus isolated from the bottom sediments of Lake Baikal.</title>
        <authorList>
            <person name="Zakharyuk A."/>
        </authorList>
    </citation>
    <scope>NUCLEOTIDE SEQUENCE</scope>
    <source>
        <strain evidence="2">Bkl1</strain>
    </source>
</reference>
<organism evidence="2 3">
    <name type="scientific">Pelosinus baikalensis</name>
    <dbReference type="NCBI Taxonomy" id="2892015"/>
    <lineage>
        <taxon>Bacteria</taxon>
        <taxon>Bacillati</taxon>
        <taxon>Bacillota</taxon>
        <taxon>Negativicutes</taxon>
        <taxon>Selenomonadales</taxon>
        <taxon>Sporomusaceae</taxon>
        <taxon>Pelosinus</taxon>
    </lineage>
</organism>
<proteinExistence type="predicted"/>
<sequence>MDEAYELGAVGCAFLSGKYEEAKKEEAFAALVKSTKELCAYAKSKGNLKIILEVFDYDFDKKSLIGPAALAKRFAQEIRVEYDNFGLMVDLSHIVQLHETVEEAILPIKDYIVHAHIANCVVEDPSMEGYGDLL</sequence>
<dbReference type="Pfam" id="PF01261">
    <property type="entry name" value="AP_endonuc_2"/>
    <property type="match status" value="1"/>
</dbReference>
<feature type="domain" description="Xylose isomerase-like TIM barrel" evidence="1">
    <location>
        <begin position="1"/>
        <end position="119"/>
    </location>
</feature>
<gene>
    <name evidence="2" type="ORF">LMF89_16605</name>
</gene>
<name>A0ABS8HUX9_9FIRM</name>
<keyword evidence="3" id="KW-1185">Reference proteome</keyword>
<dbReference type="SUPFAM" id="SSF51658">
    <property type="entry name" value="Xylose isomerase-like"/>
    <property type="match status" value="1"/>
</dbReference>
<protein>
    <submittedName>
        <fullName evidence="2">Sugar phosphate isomerase/epimerase</fullName>
    </submittedName>
</protein>
<dbReference type="EMBL" id="JAJHJB010000025">
    <property type="protein sequence ID" value="MCC5466965.1"/>
    <property type="molecule type" value="Genomic_DNA"/>
</dbReference>
<dbReference type="Proteomes" id="UP001165492">
    <property type="component" value="Unassembled WGS sequence"/>
</dbReference>
<evidence type="ECO:0000313" key="2">
    <source>
        <dbReference type="EMBL" id="MCC5466965.1"/>
    </source>
</evidence>
<dbReference type="InterPro" id="IPR036237">
    <property type="entry name" value="Xyl_isomerase-like_sf"/>
</dbReference>
<evidence type="ECO:0000259" key="1">
    <source>
        <dbReference type="Pfam" id="PF01261"/>
    </source>
</evidence>
<dbReference type="Gene3D" id="3.20.20.150">
    <property type="entry name" value="Divalent-metal-dependent TIM barrel enzymes"/>
    <property type="match status" value="1"/>
</dbReference>